<dbReference type="OrthoDB" id="331544at2759"/>
<dbReference type="Proteomes" id="UP000800038">
    <property type="component" value="Unassembled WGS sequence"/>
</dbReference>
<comment type="similarity">
    <text evidence="1">Belongs to the 3-beta-HSD family.</text>
</comment>
<proteinExistence type="inferred from homology"/>
<dbReference type="AlphaFoldDB" id="A0A6A5STH5"/>
<feature type="domain" description="3-beta hydroxysteroid dehydrogenase/isomerase" evidence="3">
    <location>
        <begin position="7"/>
        <end position="273"/>
    </location>
</feature>
<keyword evidence="2" id="KW-0560">Oxidoreductase</keyword>
<dbReference type="GO" id="GO:0016616">
    <property type="term" value="F:oxidoreductase activity, acting on the CH-OH group of donors, NAD or NADP as acceptor"/>
    <property type="evidence" value="ECO:0007669"/>
    <property type="project" value="InterPro"/>
</dbReference>
<organism evidence="4 5">
    <name type="scientific">Clathrospora elynae</name>
    <dbReference type="NCBI Taxonomy" id="706981"/>
    <lineage>
        <taxon>Eukaryota</taxon>
        <taxon>Fungi</taxon>
        <taxon>Dikarya</taxon>
        <taxon>Ascomycota</taxon>
        <taxon>Pezizomycotina</taxon>
        <taxon>Dothideomycetes</taxon>
        <taxon>Pleosporomycetidae</taxon>
        <taxon>Pleosporales</taxon>
        <taxon>Diademaceae</taxon>
        <taxon>Clathrospora</taxon>
    </lineage>
</organism>
<accession>A0A6A5STH5</accession>
<evidence type="ECO:0000313" key="4">
    <source>
        <dbReference type="EMBL" id="KAF1941886.1"/>
    </source>
</evidence>
<dbReference type="Pfam" id="PF01073">
    <property type="entry name" value="3Beta_HSD"/>
    <property type="match status" value="1"/>
</dbReference>
<dbReference type="InterPro" id="IPR036291">
    <property type="entry name" value="NAD(P)-bd_dom_sf"/>
</dbReference>
<dbReference type="GO" id="GO:0006694">
    <property type="term" value="P:steroid biosynthetic process"/>
    <property type="evidence" value="ECO:0007669"/>
    <property type="project" value="InterPro"/>
</dbReference>
<protein>
    <submittedName>
        <fullName evidence="4">C-3 sterol dehydrogenase/C-4 decarboxylase-like protein</fullName>
    </submittedName>
</protein>
<evidence type="ECO:0000313" key="5">
    <source>
        <dbReference type="Proteomes" id="UP000800038"/>
    </source>
</evidence>
<dbReference type="PANTHER" id="PTHR43245">
    <property type="entry name" value="BIFUNCTIONAL POLYMYXIN RESISTANCE PROTEIN ARNA"/>
    <property type="match status" value="1"/>
</dbReference>
<evidence type="ECO:0000256" key="1">
    <source>
        <dbReference type="ARBA" id="ARBA00009219"/>
    </source>
</evidence>
<dbReference type="Gene3D" id="3.40.50.720">
    <property type="entry name" value="NAD(P)-binding Rossmann-like Domain"/>
    <property type="match status" value="1"/>
</dbReference>
<dbReference type="PANTHER" id="PTHR43245:SF51">
    <property type="entry name" value="SHORT CHAIN DEHYDROGENASE_REDUCTASE FAMILY 42E, MEMBER 2"/>
    <property type="match status" value="1"/>
</dbReference>
<dbReference type="InterPro" id="IPR050177">
    <property type="entry name" value="Lipid_A_modif_metabolic_enz"/>
</dbReference>
<keyword evidence="5" id="KW-1185">Reference proteome</keyword>
<dbReference type="EMBL" id="ML976041">
    <property type="protein sequence ID" value="KAF1941886.1"/>
    <property type="molecule type" value="Genomic_DNA"/>
</dbReference>
<evidence type="ECO:0000256" key="2">
    <source>
        <dbReference type="ARBA" id="ARBA00023002"/>
    </source>
</evidence>
<sequence>MERIPILVTGGCGFLGTAVVSALLDIQRYAITVIDINPPSLGSTTFPNDVRYVRCDVLDPATLLKTFSESRPAIVIHTVGVYPLGMKRYSMEGKEMVFEVNVEGTKNVIDASRMCGAKGIVYTSSVTVVFDELNKDFRNVDETWPTGRAGTSYGLSKAIAEDIVLSANAHDFVTCALRSAPIFGPNDTAIIPTLHSCIAAGQTPFILGTGTNFQDFVYVVNVADAHVLAVGNLLNSQTAAGETMFITNGTPVTTRDLCLAVWKEFGHVPRFQITIPEALASWMGFGAEWVSWLTSTEGLLSRGIVSDGCRDRYASILKARRVLGYAPRVSLEEGLKISCQHYQKQLNGRSKR</sequence>
<dbReference type="SUPFAM" id="SSF51735">
    <property type="entry name" value="NAD(P)-binding Rossmann-fold domains"/>
    <property type="match status" value="1"/>
</dbReference>
<reference evidence="4" key="1">
    <citation type="journal article" date="2020" name="Stud. Mycol.">
        <title>101 Dothideomycetes genomes: a test case for predicting lifestyles and emergence of pathogens.</title>
        <authorList>
            <person name="Haridas S."/>
            <person name="Albert R."/>
            <person name="Binder M."/>
            <person name="Bloem J."/>
            <person name="Labutti K."/>
            <person name="Salamov A."/>
            <person name="Andreopoulos B."/>
            <person name="Baker S."/>
            <person name="Barry K."/>
            <person name="Bills G."/>
            <person name="Bluhm B."/>
            <person name="Cannon C."/>
            <person name="Castanera R."/>
            <person name="Culley D."/>
            <person name="Daum C."/>
            <person name="Ezra D."/>
            <person name="Gonzalez J."/>
            <person name="Henrissat B."/>
            <person name="Kuo A."/>
            <person name="Liang C."/>
            <person name="Lipzen A."/>
            <person name="Lutzoni F."/>
            <person name="Magnuson J."/>
            <person name="Mondo S."/>
            <person name="Nolan M."/>
            <person name="Ohm R."/>
            <person name="Pangilinan J."/>
            <person name="Park H.-J."/>
            <person name="Ramirez L."/>
            <person name="Alfaro M."/>
            <person name="Sun H."/>
            <person name="Tritt A."/>
            <person name="Yoshinaga Y."/>
            <person name="Zwiers L.-H."/>
            <person name="Turgeon B."/>
            <person name="Goodwin S."/>
            <person name="Spatafora J."/>
            <person name="Crous P."/>
            <person name="Grigoriev I."/>
        </authorList>
    </citation>
    <scope>NUCLEOTIDE SEQUENCE</scope>
    <source>
        <strain evidence="4">CBS 161.51</strain>
    </source>
</reference>
<gene>
    <name evidence="4" type="ORF">EJ02DRAFT_422622</name>
</gene>
<name>A0A6A5STH5_9PLEO</name>
<dbReference type="InterPro" id="IPR002225">
    <property type="entry name" value="3Beta_OHSteriod_DH/Estase"/>
</dbReference>
<evidence type="ECO:0000259" key="3">
    <source>
        <dbReference type="Pfam" id="PF01073"/>
    </source>
</evidence>